<dbReference type="GO" id="GO:0009421">
    <property type="term" value="C:bacterial-type flagellum filament cap"/>
    <property type="evidence" value="ECO:0007669"/>
    <property type="project" value="InterPro"/>
</dbReference>
<comment type="caution">
    <text evidence="8">The sequence shown here is derived from an EMBL/GenBank/DDBJ whole genome shotgun (WGS) entry which is preliminary data.</text>
</comment>
<evidence type="ECO:0000256" key="1">
    <source>
        <dbReference type="ARBA" id="ARBA00009764"/>
    </source>
</evidence>
<feature type="domain" description="Flagellar hook-associated protein 2 N-terminal" evidence="6">
    <location>
        <begin position="10"/>
        <end position="104"/>
    </location>
</feature>
<dbReference type="InterPro" id="IPR040026">
    <property type="entry name" value="FliD"/>
</dbReference>
<dbReference type="PANTHER" id="PTHR30288:SF0">
    <property type="entry name" value="FLAGELLAR HOOK-ASSOCIATED PROTEIN 2"/>
    <property type="match status" value="1"/>
</dbReference>
<dbReference type="OrthoDB" id="9810816at2"/>
<accession>A0A550JGR2</accession>
<comment type="function">
    <text evidence="5">Required for morphogenesis and for the elongation of the flagellar filament by facilitating polymerization of the flagellin monomers at the tip of growing filament. Forms a capping structure, which prevents flagellin subunits (transported through the central channel of the flagellum) from leaking out without polymerization at the distal end.</text>
</comment>
<dbReference type="InterPro" id="IPR010809">
    <property type="entry name" value="FliD_C"/>
</dbReference>
<reference evidence="8 9" key="1">
    <citation type="submission" date="2019-07" db="EMBL/GenBank/DDBJ databases">
        <title>Insights of Desulfuromonas acetexigens electromicrobiology.</title>
        <authorList>
            <person name="Katuri K."/>
            <person name="Sapireddy V."/>
            <person name="Shaw D.R."/>
            <person name="Saikaly P."/>
        </authorList>
    </citation>
    <scope>NUCLEOTIDE SEQUENCE [LARGE SCALE GENOMIC DNA]</scope>
    <source>
        <strain evidence="8 9">2873</strain>
    </source>
</reference>
<keyword evidence="9" id="KW-1185">Reference proteome</keyword>
<dbReference type="Pfam" id="PF07196">
    <property type="entry name" value="Flagellin_IN"/>
    <property type="match status" value="1"/>
</dbReference>
<evidence type="ECO:0000259" key="7">
    <source>
        <dbReference type="Pfam" id="PF07195"/>
    </source>
</evidence>
<dbReference type="RefSeq" id="WP_092057432.1">
    <property type="nucleotide sequence ID" value="NZ_FOJJ01000034.1"/>
</dbReference>
<dbReference type="EMBL" id="VJVV01000004">
    <property type="protein sequence ID" value="TRO82380.1"/>
    <property type="molecule type" value="Genomic_DNA"/>
</dbReference>
<comment type="subcellular location">
    <subcellularLocation>
        <location evidence="5">Secreted</location>
    </subcellularLocation>
    <subcellularLocation>
        <location evidence="5">Bacterial flagellum</location>
    </subcellularLocation>
</comment>
<proteinExistence type="inferred from homology"/>
<dbReference type="Pfam" id="PF07195">
    <property type="entry name" value="FliD_C"/>
    <property type="match status" value="1"/>
</dbReference>
<feature type="domain" description="Flagellar hook-associated protein 2 C-terminal" evidence="7">
    <location>
        <begin position="221"/>
        <end position="443"/>
    </location>
</feature>
<keyword evidence="4 5" id="KW-0975">Bacterial flagellum</keyword>
<dbReference type="InterPro" id="IPR010810">
    <property type="entry name" value="Flagellin_hook_IN_motif"/>
</dbReference>
<gene>
    <name evidence="8" type="ORF">FL622_07325</name>
</gene>
<dbReference type="GO" id="GO:0009424">
    <property type="term" value="C:bacterial-type flagellum hook"/>
    <property type="evidence" value="ECO:0007669"/>
    <property type="project" value="UniProtKB-UniRule"/>
</dbReference>
<evidence type="ECO:0000256" key="5">
    <source>
        <dbReference type="RuleBase" id="RU362066"/>
    </source>
</evidence>
<dbReference type="GO" id="GO:0007155">
    <property type="term" value="P:cell adhesion"/>
    <property type="evidence" value="ECO:0007669"/>
    <property type="project" value="InterPro"/>
</dbReference>
<keyword evidence="3" id="KW-0175">Coiled coil</keyword>
<evidence type="ECO:0000256" key="3">
    <source>
        <dbReference type="ARBA" id="ARBA00023054"/>
    </source>
</evidence>
<comment type="similarity">
    <text evidence="1 5">Belongs to the FliD family.</text>
</comment>
<name>A0A550JGR2_9BACT</name>
<evidence type="ECO:0000313" key="9">
    <source>
        <dbReference type="Proteomes" id="UP000317155"/>
    </source>
</evidence>
<evidence type="ECO:0000259" key="6">
    <source>
        <dbReference type="Pfam" id="PF02465"/>
    </source>
</evidence>
<dbReference type="GO" id="GO:0071973">
    <property type="term" value="P:bacterial-type flagellum-dependent cell motility"/>
    <property type="evidence" value="ECO:0007669"/>
    <property type="project" value="TreeGrafter"/>
</dbReference>
<dbReference type="InterPro" id="IPR003481">
    <property type="entry name" value="FliD_N"/>
</dbReference>
<dbReference type="GO" id="GO:0005576">
    <property type="term" value="C:extracellular region"/>
    <property type="evidence" value="ECO:0007669"/>
    <property type="project" value="UniProtKB-SubCell"/>
</dbReference>
<evidence type="ECO:0000256" key="4">
    <source>
        <dbReference type="ARBA" id="ARBA00023143"/>
    </source>
</evidence>
<evidence type="ECO:0000313" key="8">
    <source>
        <dbReference type="EMBL" id="TRO82380.1"/>
    </source>
</evidence>
<keyword evidence="5" id="KW-0964">Secreted</keyword>
<dbReference type="PANTHER" id="PTHR30288">
    <property type="entry name" value="FLAGELLAR CAP/ASSEMBLY PROTEIN FLID"/>
    <property type="match status" value="1"/>
</dbReference>
<organism evidence="8 9">
    <name type="scientific">Trichloromonas acetexigens</name>
    <dbReference type="NCBI Taxonomy" id="38815"/>
    <lineage>
        <taxon>Bacteria</taxon>
        <taxon>Pseudomonadati</taxon>
        <taxon>Thermodesulfobacteriota</taxon>
        <taxon>Desulfuromonadia</taxon>
        <taxon>Desulfuromonadales</taxon>
        <taxon>Trichloromonadaceae</taxon>
        <taxon>Trichloromonas</taxon>
    </lineage>
</organism>
<sequence length="458" mass="47914">MGLTLGGLASGMDTGAIIEALVGVKRTPITRMEERKTQANARLTALKTFDTKLDSLLAKVDGLETGRDLLANKATASSETNLSATAYSSATPGSYQVKVGQLAQVEKAVYQGVADKSTTTFGTGTLRLGHDGLDAVAYPDGYVDIAIDESNNTLEGMRDAINAKSADSGVTASIINDGSGTPYRLVLTGKTVKDANITLDASNLTGGAALPVKDTAVSSAARQAIVQVDGVTIRSDSNTLTEAIPGVTLDLKQSAAGFDSGAPDWNAVTATNITVTTDNAGIQKKVEDFVSAFNDLLKASQDEALANDGGIQVVMRTLRGKLYNTTDATGLYQLGVKTEKDGSLTVDTTKLGKAISDNLAGVKSLLAGDDLTVKGIGDLLKESLVSFTSPTTGVLANRQSIIESSIRSLDKEIARGEERLTAYEEQLTAQFSAMEQLVSSMNSQGNYFSQQAAIWANM</sequence>
<comment type="subunit">
    <text evidence="2 5">Homopentamer.</text>
</comment>
<dbReference type="AlphaFoldDB" id="A0A550JGR2"/>
<evidence type="ECO:0000256" key="2">
    <source>
        <dbReference type="ARBA" id="ARBA00011255"/>
    </source>
</evidence>
<dbReference type="Pfam" id="PF02465">
    <property type="entry name" value="FliD_N"/>
    <property type="match status" value="1"/>
</dbReference>
<dbReference type="Proteomes" id="UP000317155">
    <property type="component" value="Unassembled WGS sequence"/>
</dbReference>
<protein>
    <recommendedName>
        <fullName evidence="5">Flagellar hook-associated protein 2</fullName>
        <shortName evidence="5">HAP2</shortName>
    </recommendedName>
    <alternativeName>
        <fullName evidence="5">Flagellar cap protein</fullName>
    </alternativeName>
</protein>